<gene>
    <name evidence="2" type="ORF">BJ984_000230</name>
</gene>
<dbReference type="InterPro" id="IPR050266">
    <property type="entry name" value="AB_hydrolase_sf"/>
</dbReference>
<dbReference type="RefSeq" id="WP_179546462.1">
    <property type="nucleotide sequence ID" value="NZ_BSEW01000001.1"/>
</dbReference>
<dbReference type="AlphaFoldDB" id="A0A852S9P9"/>
<dbReference type="InterPro" id="IPR000073">
    <property type="entry name" value="AB_hydrolase_1"/>
</dbReference>
<evidence type="ECO:0000313" key="3">
    <source>
        <dbReference type="Proteomes" id="UP000549913"/>
    </source>
</evidence>
<dbReference type="EMBL" id="JACCBM010000001">
    <property type="protein sequence ID" value="NYD69072.1"/>
    <property type="molecule type" value="Genomic_DNA"/>
</dbReference>
<organism evidence="2 3">
    <name type="scientific">Herbiconiux flava</name>
    <dbReference type="NCBI Taxonomy" id="881268"/>
    <lineage>
        <taxon>Bacteria</taxon>
        <taxon>Bacillati</taxon>
        <taxon>Actinomycetota</taxon>
        <taxon>Actinomycetes</taxon>
        <taxon>Micrococcales</taxon>
        <taxon>Microbacteriaceae</taxon>
        <taxon>Herbiconiux</taxon>
    </lineage>
</organism>
<feature type="domain" description="AB hydrolase-1" evidence="1">
    <location>
        <begin position="26"/>
        <end position="247"/>
    </location>
</feature>
<dbReference type="GO" id="GO:0003824">
    <property type="term" value="F:catalytic activity"/>
    <property type="evidence" value="ECO:0007669"/>
    <property type="project" value="UniProtKB-ARBA"/>
</dbReference>
<dbReference type="PRINTS" id="PR00111">
    <property type="entry name" value="ABHYDROLASE"/>
</dbReference>
<name>A0A852S9P9_9MICO</name>
<reference evidence="2 3" key="1">
    <citation type="submission" date="2020-07" db="EMBL/GenBank/DDBJ databases">
        <title>Sequencing the genomes of 1000 actinobacteria strains.</title>
        <authorList>
            <person name="Klenk H.-P."/>
        </authorList>
    </citation>
    <scope>NUCLEOTIDE SEQUENCE [LARGE SCALE GENOMIC DNA]</scope>
    <source>
        <strain evidence="2 3">DSM 26474</strain>
    </source>
</reference>
<keyword evidence="3" id="KW-1185">Reference proteome</keyword>
<dbReference type="Gene3D" id="3.40.50.1820">
    <property type="entry name" value="alpha/beta hydrolase"/>
    <property type="match status" value="1"/>
</dbReference>
<sequence>MSMLERVRRTHEVPLLNVAVDVGEGPVVVLLHGIASSSASWRQLVPLLSPLYRVIAIDVLGFGGSHAPAGSAFTLDEHVEALHRTLRSLRLRRRYTLIGHSLGALISSRYAAVHRREVSHLVLVAPPVYGHRRYIDALGHRMRVGGYLWFYRFVRDNRLTIVGNAGRLSRWMPGVATAVDDRAWEAFSKTMQNCIESQTTTTDIAQVPVPIDIVWGSRDQVIVPAALEALGTMHHVTLHEVPRSDHFLRPPLAREVARLLR</sequence>
<dbReference type="InterPro" id="IPR029058">
    <property type="entry name" value="AB_hydrolase_fold"/>
</dbReference>
<dbReference type="GO" id="GO:0016020">
    <property type="term" value="C:membrane"/>
    <property type="evidence" value="ECO:0007669"/>
    <property type="project" value="TreeGrafter"/>
</dbReference>
<evidence type="ECO:0000259" key="1">
    <source>
        <dbReference type="Pfam" id="PF00561"/>
    </source>
</evidence>
<accession>A0A852S9P9</accession>
<comment type="caution">
    <text evidence="2">The sequence shown here is derived from an EMBL/GenBank/DDBJ whole genome shotgun (WGS) entry which is preliminary data.</text>
</comment>
<dbReference type="SUPFAM" id="SSF53474">
    <property type="entry name" value="alpha/beta-Hydrolases"/>
    <property type="match status" value="1"/>
</dbReference>
<dbReference type="PANTHER" id="PTHR43798:SF33">
    <property type="entry name" value="HYDROLASE, PUTATIVE (AFU_ORTHOLOGUE AFUA_2G14860)-RELATED"/>
    <property type="match status" value="1"/>
</dbReference>
<evidence type="ECO:0000313" key="2">
    <source>
        <dbReference type="EMBL" id="NYD69072.1"/>
    </source>
</evidence>
<dbReference type="Proteomes" id="UP000549913">
    <property type="component" value="Unassembled WGS sequence"/>
</dbReference>
<dbReference type="PANTHER" id="PTHR43798">
    <property type="entry name" value="MONOACYLGLYCEROL LIPASE"/>
    <property type="match status" value="1"/>
</dbReference>
<dbReference type="Pfam" id="PF00561">
    <property type="entry name" value="Abhydrolase_1"/>
    <property type="match status" value="1"/>
</dbReference>
<protein>
    <submittedName>
        <fullName evidence="2">Pimeloyl-ACP methyl ester carboxylesterase</fullName>
    </submittedName>
</protein>
<proteinExistence type="predicted"/>